<comment type="subcellular location">
    <subcellularLocation>
        <location evidence="1">Cell inner membrane</location>
        <topology evidence="1">Multi-pass membrane protein</topology>
    </subcellularLocation>
</comment>
<feature type="transmembrane region" description="Helical" evidence="9">
    <location>
        <begin position="324"/>
        <end position="345"/>
    </location>
</feature>
<dbReference type="InterPro" id="IPR005495">
    <property type="entry name" value="LptG/LptF_permease"/>
</dbReference>
<evidence type="ECO:0000256" key="4">
    <source>
        <dbReference type="ARBA" id="ARBA00022475"/>
    </source>
</evidence>
<keyword evidence="7 9" id="KW-1133">Transmembrane helix</keyword>
<accession>A0A2S5STC8</accession>
<dbReference type="PANTHER" id="PTHR33529">
    <property type="entry name" value="SLR0882 PROTEIN-RELATED"/>
    <property type="match status" value="1"/>
</dbReference>
<reference evidence="10 11" key="1">
    <citation type="submission" date="2018-02" db="EMBL/GenBank/DDBJ databases">
        <title>Reclassifiation of [Polyangium] brachysporum DSM 7029 as Guopingzhaonella breviflexa gen. nov., sp. nov., a member of the family Comamonadaceae.</title>
        <authorList>
            <person name="Tang B."/>
        </authorList>
    </citation>
    <scope>NUCLEOTIDE SEQUENCE [LARGE SCALE GENOMIC DNA]</scope>
    <source>
        <strain evidence="10 11">BCRC 80649</strain>
    </source>
</reference>
<evidence type="ECO:0000256" key="2">
    <source>
        <dbReference type="ARBA" id="ARBA00014213"/>
    </source>
</evidence>
<dbReference type="RefSeq" id="WP_104302941.1">
    <property type="nucleotide sequence ID" value="NZ_PSNX01000010.1"/>
</dbReference>
<dbReference type="AlphaFoldDB" id="A0A2S5STC8"/>
<keyword evidence="8 9" id="KW-0472">Membrane</keyword>
<keyword evidence="11" id="KW-1185">Reference proteome</keyword>
<feature type="transmembrane region" description="Helical" evidence="9">
    <location>
        <begin position="52"/>
        <end position="76"/>
    </location>
</feature>
<keyword evidence="6 9" id="KW-0812">Transmembrane</keyword>
<feature type="transmembrane region" description="Helical" evidence="9">
    <location>
        <begin position="12"/>
        <end position="32"/>
    </location>
</feature>
<organism evidence="10 11">
    <name type="scientific">Caldimonas caldifontis</name>
    <dbReference type="NCBI Taxonomy" id="1452508"/>
    <lineage>
        <taxon>Bacteria</taxon>
        <taxon>Pseudomonadati</taxon>
        <taxon>Pseudomonadota</taxon>
        <taxon>Betaproteobacteria</taxon>
        <taxon>Burkholderiales</taxon>
        <taxon>Sphaerotilaceae</taxon>
        <taxon>Caldimonas</taxon>
    </lineage>
</organism>
<protein>
    <recommendedName>
        <fullName evidence="2">Lipopolysaccharide export system permease protein LptF</fullName>
    </recommendedName>
</protein>
<keyword evidence="3" id="KW-0813">Transport</keyword>
<dbReference type="PANTHER" id="PTHR33529:SF7">
    <property type="entry name" value="LIPOPOLYSACCHARIDE EXPORT SYSTEM PERMEASE PROTEIN LPTF"/>
    <property type="match status" value="1"/>
</dbReference>
<sequence length="368" mass="40864">MLFDSSVRKELGRSFGATLVVLLTIVLTMMLIRTLGQAASGAVSPQHVVLLMGYTVLGYLPTVLALSLFVATVSTLSRMYRDSEMAVWFASGVPLSRFVKPVLRLGAPVLAVIAVLALLVWPWANQSIRDLRTLYEQRSDLSRVTPGQFQSSSDGRRVFFIERNTDEGRVGRNVFVLTRNDERESVTTASIGRIEVEGEDRYLVLEAGQQADHNQRTGERRIAQFDSYRLLIDEKVRTQEVTPPARALSSLSLLLDPQPRHLGELTWRVGLPLTAFNLLLLGVALSATSPRRGTSWNLMAALLAFIVYYNLLNLSQAWVGTGRLTPVAALLLIHGGTALLALALLRWRERGWAGWLPWPRPARPRTAP</sequence>
<evidence type="ECO:0000256" key="8">
    <source>
        <dbReference type="ARBA" id="ARBA00023136"/>
    </source>
</evidence>
<evidence type="ECO:0000256" key="9">
    <source>
        <dbReference type="SAM" id="Phobius"/>
    </source>
</evidence>
<gene>
    <name evidence="10" type="primary">lptF</name>
    <name evidence="10" type="ORF">C1704_11915</name>
</gene>
<evidence type="ECO:0000313" key="11">
    <source>
        <dbReference type="Proteomes" id="UP000238605"/>
    </source>
</evidence>
<dbReference type="GO" id="GO:0055085">
    <property type="term" value="P:transmembrane transport"/>
    <property type="evidence" value="ECO:0007669"/>
    <property type="project" value="InterPro"/>
</dbReference>
<evidence type="ECO:0000256" key="3">
    <source>
        <dbReference type="ARBA" id="ARBA00022448"/>
    </source>
</evidence>
<keyword evidence="4" id="KW-1003">Cell membrane</keyword>
<feature type="transmembrane region" description="Helical" evidence="9">
    <location>
        <begin position="294"/>
        <end position="312"/>
    </location>
</feature>
<dbReference type="InterPro" id="IPR030922">
    <property type="entry name" value="LptF"/>
</dbReference>
<dbReference type="NCBIfam" id="TIGR04407">
    <property type="entry name" value="LptF_YjgP"/>
    <property type="match status" value="1"/>
</dbReference>
<dbReference type="GO" id="GO:0015920">
    <property type="term" value="P:lipopolysaccharide transport"/>
    <property type="evidence" value="ECO:0007669"/>
    <property type="project" value="TreeGrafter"/>
</dbReference>
<evidence type="ECO:0000256" key="6">
    <source>
        <dbReference type="ARBA" id="ARBA00022692"/>
    </source>
</evidence>
<dbReference type="OrthoDB" id="9778062at2"/>
<name>A0A2S5STC8_9BURK</name>
<feature type="transmembrane region" description="Helical" evidence="9">
    <location>
        <begin position="105"/>
        <end position="124"/>
    </location>
</feature>
<evidence type="ECO:0000256" key="7">
    <source>
        <dbReference type="ARBA" id="ARBA00022989"/>
    </source>
</evidence>
<dbReference type="Pfam" id="PF03739">
    <property type="entry name" value="LptF_LptG"/>
    <property type="match status" value="1"/>
</dbReference>
<proteinExistence type="predicted"/>
<evidence type="ECO:0000256" key="1">
    <source>
        <dbReference type="ARBA" id="ARBA00004429"/>
    </source>
</evidence>
<evidence type="ECO:0000313" key="10">
    <source>
        <dbReference type="EMBL" id="PPE65992.1"/>
    </source>
</evidence>
<keyword evidence="5" id="KW-0997">Cell inner membrane</keyword>
<dbReference type="EMBL" id="PSNX01000010">
    <property type="protein sequence ID" value="PPE65992.1"/>
    <property type="molecule type" value="Genomic_DNA"/>
</dbReference>
<comment type="caution">
    <text evidence="10">The sequence shown here is derived from an EMBL/GenBank/DDBJ whole genome shotgun (WGS) entry which is preliminary data.</text>
</comment>
<dbReference type="Proteomes" id="UP000238605">
    <property type="component" value="Unassembled WGS sequence"/>
</dbReference>
<feature type="transmembrane region" description="Helical" evidence="9">
    <location>
        <begin position="265"/>
        <end position="287"/>
    </location>
</feature>
<evidence type="ECO:0000256" key="5">
    <source>
        <dbReference type="ARBA" id="ARBA00022519"/>
    </source>
</evidence>
<dbReference type="GO" id="GO:0043190">
    <property type="term" value="C:ATP-binding cassette (ABC) transporter complex"/>
    <property type="evidence" value="ECO:0007669"/>
    <property type="project" value="InterPro"/>
</dbReference>